<evidence type="ECO:0000256" key="2">
    <source>
        <dbReference type="ARBA" id="ARBA00004477"/>
    </source>
</evidence>
<proteinExistence type="inferred from homology"/>
<protein>
    <submittedName>
        <fullName evidence="11">Uncharacterized protein</fullName>
    </submittedName>
</protein>
<keyword evidence="7 9" id="KW-1133">Transmembrane helix</keyword>
<keyword evidence="5 10" id="KW-0732">Signal</keyword>
<keyword evidence="8 9" id="KW-0472">Membrane</keyword>
<accession>A0A9P8KWJ3</accession>
<gene>
    <name evidence="11" type="ORF">FGG08_004934</name>
</gene>
<dbReference type="FunFam" id="3.40.30.10:FF:000302">
    <property type="entry name" value="Oligosaccharyl transferase subunit (Gamma), putative"/>
    <property type="match status" value="1"/>
</dbReference>
<evidence type="ECO:0000256" key="10">
    <source>
        <dbReference type="SAM" id="SignalP"/>
    </source>
</evidence>
<keyword evidence="12" id="KW-1185">Reference proteome</keyword>
<dbReference type="EMBL" id="JAGHQL010000107">
    <property type="protein sequence ID" value="KAH0538485.1"/>
    <property type="molecule type" value="Genomic_DNA"/>
</dbReference>
<evidence type="ECO:0000256" key="3">
    <source>
        <dbReference type="ARBA" id="ARBA00009561"/>
    </source>
</evidence>
<evidence type="ECO:0000256" key="5">
    <source>
        <dbReference type="ARBA" id="ARBA00022729"/>
    </source>
</evidence>
<keyword evidence="4 9" id="KW-0812">Transmembrane</keyword>
<comment type="subcellular location">
    <subcellularLocation>
        <location evidence="2">Endoplasmic reticulum membrane</location>
        <topology evidence="2">Multi-pass membrane protein</topology>
    </subcellularLocation>
</comment>
<evidence type="ECO:0000256" key="9">
    <source>
        <dbReference type="SAM" id="Phobius"/>
    </source>
</evidence>
<dbReference type="Gene3D" id="3.40.30.10">
    <property type="entry name" value="Glutaredoxin"/>
    <property type="match status" value="1"/>
</dbReference>
<keyword evidence="6" id="KW-0256">Endoplasmic reticulum</keyword>
<evidence type="ECO:0000256" key="4">
    <source>
        <dbReference type="ARBA" id="ARBA00022692"/>
    </source>
</evidence>
<evidence type="ECO:0000313" key="11">
    <source>
        <dbReference type="EMBL" id="KAH0538485.1"/>
    </source>
</evidence>
<feature type="signal peptide" evidence="10">
    <location>
        <begin position="1"/>
        <end position="18"/>
    </location>
</feature>
<sequence length="329" mass="36726">MKLLQALTWSLLPLAALAAKKSPKVERFRKFHERALSSSPLKLDDRDYETLTNAPRNYSVAVLLTAMEPQYGCQPCREFRPEWDLLSTSWVKGDKAGESRMIFGTLDFADGKESFQKMHVQSVPVLLLFQPTSGPGAKPNAQPLKYEFGSSPSEAGAVHGWISRNIPDGPRPPIVRPVNYTRFVFITTMILGLLSIIRVAWPVLVPIIQNRNIWAAVTLISILMFTSGHMFNHIRKVPYVVGDGSGGISYFAGGYSNQFGLESQIVAAMYGVLSFATISLALKVPRIEDPHKQQIAIWVWSGIMLGMYSFLLSSFRIKNGGYPFWLPPF</sequence>
<feature type="transmembrane region" description="Helical" evidence="9">
    <location>
        <begin position="213"/>
        <end position="231"/>
    </location>
</feature>
<dbReference type="PANTHER" id="PTHR12692">
    <property type="entry name" value="DOLICHYL-DIPHOSPHOOLIGOSACCHARIDE--PROTEIN GLYCOSYLTRANSFERASE-RELATED"/>
    <property type="match status" value="1"/>
</dbReference>
<comment type="function">
    <text evidence="1">Subunit of the oligosaccharyl transferase (OST) complex that catalyzes the initial transfer of a defined glycan (Glc(3)Man(9)GlcNAc(2) in eukaryotes) from the lipid carrier dolichol-pyrophosphate to an asparagine residue within an Asn-X-Ser/Thr consensus motif in nascent polypeptide chains, the first step in protein N-glycosylation. N-glycosylation occurs cotranslationally and the complex associates with the Sec61 complex at the channel-forming translocon complex that mediates protein translocation across the endoplasmic reticulum (ER). All subunits are required for a maximal enzyme activity.</text>
</comment>
<evidence type="ECO:0000313" key="12">
    <source>
        <dbReference type="Proteomes" id="UP000698800"/>
    </source>
</evidence>
<organism evidence="11 12">
    <name type="scientific">Glutinoglossum americanum</name>
    <dbReference type="NCBI Taxonomy" id="1670608"/>
    <lineage>
        <taxon>Eukaryota</taxon>
        <taxon>Fungi</taxon>
        <taxon>Dikarya</taxon>
        <taxon>Ascomycota</taxon>
        <taxon>Pezizomycotina</taxon>
        <taxon>Geoglossomycetes</taxon>
        <taxon>Geoglossales</taxon>
        <taxon>Geoglossaceae</taxon>
        <taxon>Glutinoglossum</taxon>
    </lineage>
</organism>
<dbReference type="PANTHER" id="PTHR12692:SF0">
    <property type="entry name" value="GH11935P"/>
    <property type="match status" value="1"/>
</dbReference>
<dbReference type="GO" id="GO:0018279">
    <property type="term" value="P:protein N-linked glycosylation via asparagine"/>
    <property type="evidence" value="ECO:0007669"/>
    <property type="project" value="TreeGrafter"/>
</dbReference>
<comment type="similarity">
    <text evidence="3">Belongs to the OST3/OST6 family.</text>
</comment>
<dbReference type="GO" id="GO:0008250">
    <property type="term" value="C:oligosaccharyltransferase complex"/>
    <property type="evidence" value="ECO:0007669"/>
    <property type="project" value="TreeGrafter"/>
</dbReference>
<evidence type="ECO:0000256" key="7">
    <source>
        <dbReference type="ARBA" id="ARBA00022989"/>
    </source>
</evidence>
<name>A0A9P8KWJ3_9PEZI</name>
<dbReference type="Pfam" id="PF04756">
    <property type="entry name" value="OST3_OST6"/>
    <property type="match status" value="1"/>
</dbReference>
<reference evidence="11" key="1">
    <citation type="submission" date="2021-03" db="EMBL/GenBank/DDBJ databases">
        <title>Comparative genomics and phylogenomic investigation of the class Geoglossomycetes provide insights into ecological specialization and systematics.</title>
        <authorList>
            <person name="Melie T."/>
            <person name="Pirro S."/>
            <person name="Miller A.N."/>
            <person name="Quandt A."/>
        </authorList>
    </citation>
    <scope>NUCLEOTIDE SEQUENCE</scope>
    <source>
        <strain evidence="11">GBOQ0MN5Z8</strain>
    </source>
</reference>
<dbReference type="OrthoDB" id="67566at2759"/>
<dbReference type="SUPFAM" id="SSF52833">
    <property type="entry name" value="Thioredoxin-like"/>
    <property type="match status" value="1"/>
</dbReference>
<evidence type="ECO:0000256" key="8">
    <source>
        <dbReference type="ARBA" id="ARBA00023136"/>
    </source>
</evidence>
<dbReference type="Proteomes" id="UP000698800">
    <property type="component" value="Unassembled WGS sequence"/>
</dbReference>
<feature type="transmembrane region" description="Helical" evidence="9">
    <location>
        <begin position="265"/>
        <end position="284"/>
    </location>
</feature>
<comment type="caution">
    <text evidence="11">The sequence shown here is derived from an EMBL/GenBank/DDBJ whole genome shotgun (WGS) entry which is preliminary data.</text>
</comment>
<evidence type="ECO:0000256" key="6">
    <source>
        <dbReference type="ARBA" id="ARBA00022824"/>
    </source>
</evidence>
<feature type="transmembrane region" description="Helical" evidence="9">
    <location>
        <begin position="296"/>
        <end position="317"/>
    </location>
</feature>
<feature type="transmembrane region" description="Helical" evidence="9">
    <location>
        <begin position="180"/>
        <end position="201"/>
    </location>
</feature>
<dbReference type="InterPro" id="IPR021149">
    <property type="entry name" value="OligosaccharylTrfase_OST3/OST6"/>
</dbReference>
<dbReference type="InterPro" id="IPR036249">
    <property type="entry name" value="Thioredoxin-like_sf"/>
</dbReference>
<evidence type="ECO:0000256" key="1">
    <source>
        <dbReference type="ARBA" id="ARBA00002791"/>
    </source>
</evidence>
<dbReference type="AlphaFoldDB" id="A0A9P8KWJ3"/>
<feature type="chain" id="PRO_5040505491" evidence="10">
    <location>
        <begin position="19"/>
        <end position="329"/>
    </location>
</feature>